<evidence type="ECO:0000256" key="2">
    <source>
        <dbReference type="ARBA" id="ARBA00022475"/>
    </source>
</evidence>
<dbReference type="Gene3D" id="3.30.200.20">
    <property type="entry name" value="Phosphorylase Kinase, domain 1"/>
    <property type="match status" value="1"/>
</dbReference>
<feature type="domain" description="Protein kinase" evidence="4">
    <location>
        <begin position="91"/>
        <end position="391"/>
    </location>
</feature>
<comment type="subcellular location">
    <subcellularLocation>
        <location evidence="1">Cell membrane</location>
    </subcellularLocation>
</comment>
<dbReference type="SUPFAM" id="SSF56112">
    <property type="entry name" value="Protein kinase-like (PK-like)"/>
    <property type="match status" value="1"/>
</dbReference>
<keyword evidence="6" id="KW-1185">Reference proteome</keyword>
<dbReference type="InterPro" id="IPR001245">
    <property type="entry name" value="Ser-Thr/Tyr_kinase_cat_dom"/>
</dbReference>
<dbReference type="InterPro" id="IPR011009">
    <property type="entry name" value="Kinase-like_dom_sf"/>
</dbReference>
<dbReference type="CDD" id="cd14066">
    <property type="entry name" value="STKc_IRAK"/>
    <property type="match status" value="1"/>
</dbReference>
<keyword evidence="3" id="KW-0547">Nucleotide-binding</keyword>
<dbReference type="GO" id="GO:0005886">
    <property type="term" value="C:plasma membrane"/>
    <property type="evidence" value="ECO:0007669"/>
    <property type="project" value="UniProtKB-SubCell"/>
</dbReference>
<proteinExistence type="predicted"/>
<feature type="binding site" evidence="3">
    <location>
        <position position="129"/>
    </location>
    <ligand>
        <name>ATP</name>
        <dbReference type="ChEBI" id="CHEBI:30616"/>
    </ligand>
</feature>
<reference evidence="5 6" key="1">
    <citation type="journal article" date="2023" name="G3 (Bethesda)">
        <title>A chromosome-length genome assembly and annotation of blackberry (Rubus argutus, cv. 'Hillquist').</title>
        <authorList>
            <person name="Bruna T."/>
            <person name="Aryal R."/>
            <person name="Dudchenko O."/>
            <person name="Sargent D.J."/>
            <person name="Mead D."/>
            <person name="Buti M."/>
            <person name="Cavallini A."/>
            <person name="Hytonen T."/>
            <person name="Andres J."/>
            <person name="Pham M."/>
            <person name="Weisz D."/>
            <person name="Mascagni F."/>
            <person name="Usai G."/>
            <person name="Natali L."/>
            <person name="Bassil N."/>
            <person name="Fernandez G.E."/>
            <person name="Lomsadze A."/>
            <person name="Armour M."/>
            <person name="Olukolu B."/>
            <person name="Poorten T."/>
            <person name="Britton C."/>
            <person name="Davik J."/>
            <person name="Ashrafi H."/>
            <person name="Aiden E.L."/>
            <person name="Borodovsky M."/>
            <person name="Worthington M."/>
        </authorList>
    </citation>
    <scope>NUCLEOTIDE SEQUENCE [LARGE SCALE GENOMIC DNA]</scope>
    <source>
        <strain evidence="5">PI 553951</strain>
    </source>
</reference>
<dbReference type="PANTHER" id="PTHR45621">
    <property type="entry name" value="OS01G0588500 PROTEIN-RELATED"/>
    <property type="match status" value="1"/>
</dbReference>
<evidence type="ECO:0000259" key="4">
    <source>
        <dbReference type="PROSITE" id="PS50011"/>
    </source>
</evidence>
<dbReference type="PROSITE" id="PS00107">
    <property type="entry name" value="PROTEIN_KINASE_ATP"/>
    <property type="match status" value="1"/>
</dbReference>
<dbReference type="GO" id="GO:0004672">
    <property type="term" value="F:protein kinase activity"/>
    <property type="evidence" value="ECO:0007669"/>
    <property type="project" value="InterPro"/>
</dbReference>
<dbReference type="EMBL" id="JBEDUW010000248">
    <property type="protein sequence ID" value="KAK9902915.1"/>
    <property type="molecule type" value="Genomic_DNA"/>
</dbReference>
<evidence type="ECO:0000256" key="3">
    <source>
        <dbReference type="PROSITE-ProRule" id="PRU10141"/>
    </source>
</evidence>
<keyword evidence="2" id="KW-0472">Membrane</keyword>
<evidence type="ECO:0000313" key="6">
    <source>
        <dbReference type="Proteomes" id="UP001457282"/>
    </source>
</evidence>
<name>A0AAW1VHJ6_RUBAR</name>
<accession>A0AAW1VHJ6</accession>
<protein>
    <recommendedName>
        <fullName evidence="4">Protein kinase domain-containing protein</fullName>
    </recommendedName>
</protein>
<sequence length="429" mass="48121">MISTRNTEAGVEPIEESGVVQNQFETKGISRFFSRNISDTSRSAGTSLLSKATKSTFLSEDDQSTDGHILETPSNLRVFRFAKLKTATRNFSPDEIIGQGGFGAVFRGWLDEKTLAPSKAGTGMMVAIKRYLESMQALFFFLHFALEVKFLGRLSHPNLVKLLGYCYEKKKALLVYEFVQRGSLDTHLFRRIPDEEPLSWGNRFKIAMGAARGLTFLHNLQIIHRHVKPSNLLLDEDYNPKISGFSLAHWGPVDGESYVSTRICGTFGYMDPEYAITGHLSVKSDVYSFGVVLLEILTGLKAVDKSRHSDEEIHLVHWAIRLLSDETELQTIMDTQIEGQYSPQEALQTTHLALKCLQRDPESRPSMKEVVEELACIQAMKENPKQFDPLVEEAALRATAARLKDAFRLCLYEEVEGSGVESDGSLEGR</sequence>
<dbReference type="GO" id="GO:0005524">
    <property type="term" value="F:ATP binding"/>
    <property type="evidence" value="ECO:0007669"/>
    <property type="project" value="UniProtKB-UniRule"/>
</dbReference>
<organism evidence="5 6">
    <name type="scientific">Rubus argutus</name>
    <name type="common">Southern blackberry</name>
    <dbReference type="NCBI Taxonomy" id="59490"/>
    <lineage>
        <taxon>Eukaryota</taxon>
        <taxon>Viridiplantae</taxon>
        <taxon>Streptophyta</taxon>
        <taxon>Embryophyta</taxon>
        <taxon>Tracheophyta</taxon>
        <taxon>Spermatophyta</taxon>
        <taxon>Magnoliopsida</taxon>
        <taxon>eudicotyledons</taxon>
        <taxon>Gunneridae</taxon>
        <taxon>Pentapetalae</taxon>
        <taxon>rosids</taxon>
        <taxon>fabids</taxon>
        <taxon>Rosales</taxon>
        <taxon>Rosaceae</taxon>
        <taxon>Rosoideae</taxon>
        <taxon>Rosoideae incertae sedis</taxon>
        <taxon>Rubus</taxon>
    </lineage>
</organism>
<keyword evidence="3" id="KW-0067">ATP-binding</keyword>
<evidence type="ECO:0000313" key="5">
    <source>
        <dbReference type="EMBL" id="KAK9902915.1"/>
    </source>
</evidence>
<dbReference type="FunFam" id="1.10.510.10:FF:000095">
    <property type="entry name" value="protein STRUBBELIG-RECEPTOR FAMILY 8"/>
    <property type="match status" value="1"/>
</dbReference>
<comment type="caution">
    <text evidence="5">The sequence shown here is derived from an EMBL/GenBank/DDBJ whole genome shotgun (WGS) entry which is preliminary data.</text>
</comment>
<dbReference type="AlphaFoldDB" id="A0AAW1VHJ6"/>
<dbReference type="InterPro" id="IPR050823">
    <property type="entry name" value="Plant_Ser_Thr_Prot_Kinase"/>
</dbReference>
<dbReference type="Pfam" id="PF07714">
    <property type="entry name" value="PK_Tyr_Ser-Thr"/>
    <property type="match status" value="1"/>
</dbReference>
<keyword evidence="2" id="KW-1003">Cell membrane</keyword>
<dbReference type="PROSITE" id="PS50011">
    <property type="entry name" value="PROTEIN_KINASE_DOM"/>
    <property type="match status" value="1"/>
</dbReference>
<dbReference type="InterPro" id="IPR017441">
    <property type="entry name" value="Protein_kinase_ATP_BS"/>
</dbReference>
<evidence type="ECO:0000256" key="1">
    <source>
        <dbReference type="ARBA" id="ARBA00004236"/>
    </source>
</evidence>
<dbReference type="Gene3D" id="1.10.510.10">
    <property type="entry name" value="Transferase(Phosphotransferase) domain 1"/>
    <property type="match status" value="1"/>
</dbReference>
<dbReference type="InterPro" id="IPR000719">
    <property type="entry name" value="Prot_kinase_dom"/>
</dbReference>
<dbReference type="Proteomes" id="UP001457282">
    <property type="component" value="Unassembled WGS sequence"/>
</dbReference>
<gene>
    <name evidence="5" type="ORF">M0R45_001429</name>
</gene>